<gene>
    <name evidence="1" type="ORF">GCM10017581_063170</name>
</gene>
<organism evidence="1 2">
    <name type="scientific">Dactylosporangium matsuzakiense</name>
    <dbReference type="NCBI Taxonomy" id="53360"/>
    <lineage>
        <taxon>Bacteria</taxon>
        <taxon>Bacillati</taxon>
        <taxon>Actinomycetota</taxon>
        <taxon>Actinomycetes</taxon>
        <taxon>Micromonosporales</taxon>
        <taxon>Micromonosporaceae</taxon>
        <taxon>Dactylosporangium</taxon>
    </lineage>
</organism>
<reference evidence="1" key="1">
    <citation type="journal article" date="2014" name="Int. J. Syst. Evol. Microbiol.">
        <title>Complete genome sequence of Corynebacterium casei LMG S-19264T (=DSM 44701T), isolated from a smear-ripened cheese.</title>
        <authorList>
            <consortium name="US DOE Joint Genome Institute (JGI-PGF)"/>
            <person name="Walter F."/>
            <person name="Albersmeier A."/>
            <person name="Kalinowski J."/>
            <person name="Ruckert C."/>
        </authorList>
    </citation>
    <scope>NUCLEOTIDE SEQUENCE</scope>
    <source>
        <strain evidence="1">VKM Ac-1321</strain>
    </source>
</reference>
<keyword evidence="2" id="KW-1185">Reference proteome</keyword>
<sequence length="179" mass="19510">MGLFKRRRLPAERRPDLGPDERVVAWAGATGDNVVVATNHGLWLPGAGERLGWHEIHKATWSGRQLAIIAAREVPVGDDAYAVMEDLPPLVVTLLDPDRVPEQVRVRVNKSIAHTSHHPLEEITGGRGGVRIVGRRVPGVNGLRWTARYDEGVDPALPGVAEHTRELVDWARSGVGTAS</sequence>
<evidence type="ECO:0000313" key="2">
    <source>
        <dbReference type="Proteomes" id="UP001143480"/>
    </source>
</evidence>
<dbReference type="RefSeq" id="WP_261961044.1">
    <property type="nucleotide sequence ID" value="NZ_BAAAXA010000001.1"/>
</dbReference>
<reference evidence="1" key="2">
    <citation type="submission" date="2023-01" db="EMBL/GenBank/DDBJ databases">
        <authorList>
            <person name="Sun Q."/>
            <person name="Evtushenko L."/>
        </authorList>
    </citation>
    <scope>NUCLEOTIDE SEQUENCE</scope>
    <source>
        <strain evidence="1">VKM Ac-1321</strain>
    </source>
</reference>
<comment type="caution">
    <text evidence="1">The sequence shown here is derived from an EMBL/GenBank/DDBJ whole genome shotgun (WGS) entry which is preliminary data.</text>
</comment>
<evidence type="ECO:0000313" key="1">
    <source>
        <dbReference type="EMBL" id="GLL04570.1"/>
    </source>
</evidence>
<dbReference type="AlphaFoldDB" id="A0A9W6NP14"/>
<proteinExistence type="predicted"/>
<accession>A0A9W6NP14</accession>
<name>A0A9W6NP14_9ACTN</name>
<protein>
    <submittedName>
        <fullName evidence="1">Uncharacterized protein</fullName>
    </submittedName>
</protein>
<dbReference type="EMBL" id="BSFP01000046">
    <property type="protein sequence ID" value="GLL04570.1"/>
    <property type="molecule type" value="Genomic_DNA"/>
</dbReference>
<dbReference type="Proteomes" id="UP001143480">
    <property type="component" value="Unassembled WGS sequence"/>
</dbReference>